<evidence type="ECO:0000259" key="16">
    <source>
        <dbReference type="PROSITE" id="PS51747"/>
    </source>
</evidence>
<dbReference type="EC" id="1.1.1.193" evidence="12"/>
<dbReference type="CDD" id="cd01284">
    <property type="entry name" value="Riboflavin_deaminase-reductase"/>
    <property type="match status" value="1"/>
</dbReference>
<feature type="binding site" evidence="14">
    <location>
        <position position="169"/>
    </location>
    <ligand>
        <name>NADP(+)</name>
        <dbReference type="ChEBI" id="CHEBI:58349"/>
    </ligand>
</feature>
<dbReference type="NCBIfam" id="TIGR00326">
    <property type="entry name" value="eubact_ribD"/>
    <property type="match status" value="1"/>
</dbReference>
<keyword evidence="7 12" id="KW-0479">Metal-binding</keyword>
<dbReference type="Pfam" id="PF00383">
    <property type="entry name" value="dCMP_cyt_deam_1"/>
    <property type="match status" value="1"/>
</dbReference>
<keyword evidence="6 12" id="KW-0686">Riboflavin biosynthesis</keyword>
<evidence type="ECO:0000313" key="18">
    <source>
        <dbReference type="Proteomes" id="UP000238034"/>
    </source>
</evidence>
<dbReference type="PROSITE" id="PS00903">
    <property type="entry name" value="CYT_DCMP_DEAMINASES_1"/>
    <property type="match status" value="1"/>
</dbReference>
<dbReference type="InterPro" id="IPR016193">
    <property type="entry name" value="Cytidine_deaminase-like"/>
</dbReference>
<feature type="binding site" evidence="14">
    <location>
        <position position="219"/>
    </location>
    <ligand>
        <name>substrate</name>
    </ligand>
</feature>
<comment type="similarity">
    <text evidence="4 12">In the N-terminal section; belongs to the cytidine and deoxycytidylate deaminase family.</text>
</comment>
<evidence type="ECO:0000256" key="6">
    <source>
        <dbReference type="ARBA" id="ARBA00022619"/>
    </source>
</evidence>
<dbReference type="Pfam" id="PF01872">
    <property type="entry name" value="RibD_C"/>
    <property type="match status" value="1"/>
</dbReference>
<evidence type="ECO:0000256" key="10">
    <source>
        <dbReference type="ARBA" id="ARBA00023002"/>
    </source>
</evidence>
<dbReference type="GO" id="GO:0008270">
    <property type="term" value="F:zinc ion binding"/>
    <property type="evidence" value="ECO:0007669"/>
    <property type="project" value="InterPro"/>
</dbReference>
<evidence type="ECO:0000256" key="7">
    <source>
        <dbReference type="ARBA" id="ARBA00022723"/>
    </source>
</evidence>
<dbReference type="EC" id="3.5.4.26" evidence="12"/>
<keyword evidence="9 12" id="KW-0521">NADP</keyword>
<evidence type="ECO:0000256" key="3">
    <source>
        <dbReference type="ARBA" id="ARBA00004910"/>
    </source>
</evidence>
<feature type="domain" description="CMP/dCMP-type deaminase" evidence="16">
    <location>
        <begin position="8"/>
        <end position="130"/>
    </location>
</feature>
<dbReference type="Proteomes" id="UP000238034">
    <property type="component" value="Unassembled WGS sequence"/>
</dbReference>
<evidence type="ECO:0000256" key="11">
    <source>
        <dbReference type="ARBA" id="ARBA00023268"/>
    </source>
</evidence>
<name>A0A2T0U328_9SPHI</name>
<protein>
    <recommendedName>
        <fullName evidence="12">Riboflavin biosynthesis protein RibD</fullName>
    </recommendedName>
    <domain>
        <recommendedName>
            <fullName evidence="12">Diaminohydroxyphosphoribosylaminopyrimidine deaminase</fullName>
            <shortName evidence="12">DRAP deaminase</shortName>
            <ecNumber evidence="12">3.5.4.26</ecNumber>
        </recommendedName>
        <alternativeName>
            <fullName evidence="12">Riboflavin-specific deaminase</fullName>
        </alternativeName>
    </domain>
    <domain>
        <recommendedName>
            <fullName evidence="12">5-amino-6-(5-phosphoribosylamino)uracil reductase</fullName>
            <ecNumber evidence="12">1.1.1.193</ecNumber>
        </recommendedName>
        <alternativeName>
            <fullName evidence="12">HTP reductase</fullName>
        </alternativeName>
    </domain>
</protein>
<dbReference type="InterPro" id="IPR004794">
    <property type="entry name" value="Eubact_RibD"/>
</dbReference>
<evidence type="ECO:0000256" key="9">
    <source>
        <dbReference type="ARBA" id="ARBA00022857"/>
    </source>
</evidence>
<dbReference type="AlphaFoldDB" id="A0A2T0U328"/>
<proteinExistence type="inferred from homology"/>
<feature type="binding site" evidence="14">
    <location>
        <position position="215"/>
    </location>
    <ligand>
        <name>NADP(+)</name>
        <dbReference type="ChEBI" id="CHEBI:58349"/>
    </ligand>
</feature>
<comment type="pathway">
    <text evidence="3 12">Cofactor biosynthesis; riboflavin biosynthesis; 5-amino-6-(D-ribitylamino)uracil from GTP: step 3/4.</text>
</comment>
<evidence type="ECO:0000256" key="12">
    <source>
        <dbReference type="PIRNR" id="PIRNR006769"/>
    </source>
</evidence>
<gene>
    <name evidence="17" type="ORF">B0I27_10683</name>
</gene>
<evidence type="ECO:0000313" key="17">
    <source>
        <dbReference type="EMBL" id="PRY52324.1"/>
    </source>
</evidence>
<dbReference type="UniPathway" id="UPA00275">
    <property type="reaction ID" value="UER00401"/>
</dbReference>
<dbReference type="InterPro" id="IPR002734">
    <property type="entry name" value="RibDG_C"/>
</dbReference>
<dbReference type="InterPro" id="IPR050765">
    <property type="entry name" value="Riboflavin_Biosynth_HTPR"/>
</dbReference>
<dbReference type="GO" id="GO:0009231">
    <property type="term" value="P:riboflavin biosynthetic process"/>
    <property type="evidence" value="ECO:0007669"/>
    <property type="project" value="UniProtKB-UniPathway"/>
</dbReference>
<comment type="catalytic activity">
    <reaction evidence="12">
        <text>5-amino-6-(5-phospho-D-ribitylamino)uracil + NADP(+) = 5-amino-6-(5-phospho-D-ribosylamino)uracil + NADPH + H(+)</text>
        <dbReference type="Rhea" id="RHEA:17845"/>
        <dbReference type="ChEBI" id="CHEBI:15378"/>
        <dbReference type="ChEBI" id="CHEBI:57783"/>
        <dbReference type="ChEBI" id="CHEBI:58349"/>
        <dbReference type="ChEBI" id="CHEBI:58421"/>
        <dbReference type="ChEBI" id="CHEBI:58453"/>
        <dbReference type="EC" id="1.1.1.193"/>
    </reaction>
</comment>
<comment type="similarity">
    <text evidence="5 12">In the C-terminal section; belongs to the HTP reductase family.</text>
</comment>
<keyword evidence="11" id="KW-0511">Multifunctional enzyme</keyword>
<dbReference type="Gene3D" id="3.40.140.10">
    <property type="entry name" value="Cytidine Deaminase, domain 2"/>
    <property type="match status" value="1"/>
</dbReference>
<feature type="active site" description="Proton donor" evidence="13">
    <location>
        <position position="59"/>
    </location>
</feature>
<comment type="pathway">
    <text evidence="2 12">Cofactor biosynthesis; riboflavin biosynthesis; 5-amino-6-(D-ribitylamino)uracil from GTP: step 2/4.</text>
</comment>
<dbReference type="SUPFAM" id="SSF53927">
    <property type="entry name" value="Cytidine deaminase-like"/>
    <property type="match status" value="1"/>
</dbReference>
<comment type="caution">
    <text evidence="17">The sequence shown here is derived from an EMBL/GenBank/DDBJ whole genome shotgun (WGS) entry which is preliminary data.</text>
</comment>
<keyword evidence="18" id="KW-1185">Reference proteome</keyword>
<organism evidence="17 18">
    <name type="scientific">Arcticibacter pallidicorallinus</name>
    <dbReference type="NCBI Taxonomy" id="1259464"/>
    <lineage>
        <taxon>Bacteria</taxon>
        <taxon>Pseudomonadati</taxon>
        <taxon>Bacteroidota</taxon>
        <taxon>Sphingobacteriia</taxon>
        <taxon>Sphingobacteriales</taxon>
        <taxon>Sphingobacteriaceae</taxon>
        <taxon>Arcticibacter</taxon>
    </lineage>
</organism>
<feature type="binding site" evidence="15">
    <location>
        <position position="90"/>
    </location>
    <ligand>
        <name>Zn(2+)</name>
        <dbReference type="ChEBI" id="CHEBI:29105"/>
        <note>catalytic</note>
    </ligand>
</feature>
<keyword evidence="8 12" id="KW-0862">Zinc</keyword>
<dbReference type="EMBL" id="PVTH01000006">
    <property type="protein sequence ID" value="PRY52324.1"/>
    <property type="molecule type" value="Genomic_DNA"/>
</dbReference>
<dbReference type="GO" id="GO:0008703">
    <property type="term" value="F:5-amino-6-(5-phosphoribosylamino)uracil reductase activity"/>
    <property type="evidence" value="ECO:0007669"/>
    <property type="project" value="UniProtKB-EC"/>
</dbReference>
<dbReference type="PIRSF" id="PIRSF006769">
    <property type="entry name" value="RibD"/>
    <property type="match status" value="1"/>
</dbReference>
<evidence type="ECO:0000256" key="5">
    <source>
        <dbReference type="ARBA" id="ARBA00007417"/>
    </source>
</evidence>
<dbReference type="RefSeq" id="WP_245925492.1">
    <property type="nucleotide sequence ID" value="NZ_PVTH01000006.1"/>
</dbReference>
<dbReference type="PANTHER" id="PTHR38011:SF7">
    <property type="entry name" value="2,5-DIAMINO-6-RIBOSYLAMINO-4(3H)-PYRIMIDINONE 5'-PHOSPHATE REDUCTASE"/>
    <property type="match status" value="1"/>
</dbReference>
<evidence type="ECO:0000256" key="13">
    <source>
        <dbReference type="PIRSR" id="PIRSR006769-1"/>
    </source>
</evidence>
<sequence length="357" mass="40360">MTRNNLEEPEAKYMTRCFELAELGMGSVSPNPLVGSVVVHNGKVVGEGYHRQYGKAHAEVNAINDVIQRYPNNFAEILRQSTIYVNLEPCSHFGKTPPCSDLIIKHEIPHVVIGSPDPFDPVNGKGVLKLRNAGIKVTENFCVEQSNFINRRFFTRITKQRPYFILKWAQTADGYFAPADRSQKWISGPEAKVLTHKWRTEEDAILVGKTTAVSDNPQLNVREWHGRPPLRIVIDKNLELSLSSNLLDQSQPTIIFNALKTEYNGQVKYLEIENFDHYLPQMIAYQLYILDIQSVIIEGGAATLDLFIKADLWDEARIFISDQHWGQGLKGPTLPAENEKVLAVGKDSLHILFNVKP</sequence>
<feature type="binding site" evidence="14">
    <location>
        <position position="185"/>
    </location>
    <ligand>
        <name>NADP(+)</name>
        <dbReference type="ChEBI" id="CHEBI:58349"/>
    </ligand>
</feature>
<evidence type="ECO:0000256" key="1">
    <source>
        <dbReference type="ARBA" id="ARBA00002151"/>
    </source>
</evidence>
<evidence type="ECO:0000256" key="14">
    <source>
        <dbReference type="PIRSR" id="PIRSR006769-2"/>
    </source>
</evidence>
<dbReference type="InterPro" id="IPR016192">
    <property type="entry name" value="APOBEC/CMP_deaminase_Zn-bd"/>
</dbReference>
<comment type="catalytic activity">
    <reaction evidence="12">
        <text>2,5-diamino-6-hydroxy-4-(5-phosphoribosylamino)-pyrimidine + H2O + H(+) = 5-amino-6-(5-phospho-D-ribosylamino)uracil + NH4(+)</text>
        <dbReference type="Rhea" id="RHEA:21868"/>
        <dbReference type="ChEBI" id="CHEBI:15377"/>
        <dbReference type="ChEBI" id="CHEBI:15378"/>
        <dbReference type="ChEBI" id="CHEBI:28938"/>
        <dbReference type="ChEBI" id="CHEBI:58453"/>
        <dbReference type="ChEBI" id="CHEBI:58614"/>
        <dbReference type="EC" id="3.5.4.26"/>
    </reaction>
</comment>
<dbReference type="InterPro" id="IPR002125">
    <property type="entry name" value="CMP_dCMP_dom"/>
</dbReference>
<evidence type="ECO:0000256" key="4">
    <source>
        <dbReference type="ARBA" id="ARBA00005259"/>
    </source>
</evidence>
<dbReference type="PROSITE" id="PS51747">
    <property type="entry name" value="CYT_DCMP_DEAMINASES_2"/>
    <property type="match status" value="1"/>
</dbReference>
<evidence type="ECO:0000256" key="8">
    <source>
        <dbReference type="ARBA" id="ARBA00022833"/>
    </source>
</evidence>
<feature type="binding site" evidence="14">
    <location>
        <position position="199"/>
    </location>
    <ligand>
        <name>NADP(+)</name>
        <dbReference type="ChEBI" id="CHEBI:58349"/>
    </ligand>
</feature>
<feature type="binding site" evidence="15">
    <location>
        <position position="99"/>
    </location>
    <ligand>
        <name>Zn(2+)</name>
        <dbReference type="ChEBI" id="CHEBI:29105"/>
        <note>catalytic</note>
    </ligand>
</feature>
<dbReference type="GO" id="GO:0008835">
    <property type="term" value="F:diaminohydroxyphosphoribosylaminopyrimidine deaminase activity"/>
    <property type="evidence" value="ECO:0007669"/>
    <property type="project" value="UniProtKB-EC"/>
</dbReference>
<comment type="function">
    <text evidence="1 12">Converts 2,5-diamino-6-(ribosylamino)-4(3h)-pyrimidinone 5'-phosphate into 5-amino-6-(ribosylamino)-2,4(1h,3h)-pyrimidinedione 5'-phosphate.</text>
</comment>
<feature type="binding site" evidence="14">
    <location>
        <position position="298"/>
    </location>
    <ligand>
        <name>substrate</name>
    </ligand>
</feature>
<comment type="cofactor">
    <cofactor evidence="12 15">
        <name>Zn(2+)</name>
        <dbReference type="ChEBI" id="CHEBI:29105"/>
    </cofactor>
    <text evidence="12 15">Binds 1 zinc ion.</text>
</comment>
<dbReference type="PANTHER" id="PTHR38011">
    <property type="entry name" value="DIHYDROFOLATE REDUCTASE FAMILY PROTEIN (AFU_ORTHOLOGUE AFUA_8G06820)"/>
    <property type="match status" value="1"/>
</dbReference>
<accession>A0A2T0U328</accession>
<feature type="binding site" evidence="15">
    <location>
        <position position="57"/>
    </location>
    <ligand>
        <name>Zn(2+)</name>
        <dbReference type="ChEBI" id="CHEBI:29105"/>
        <note>catalytic</note>
    </ligand>
</feature>
<keyword evidence="12" id="KW-0378">Hydrolase</keyword>
<evidence type="ECO:0000256" key="2">
    <source>
        <dbReference type="ARBA" id="ARBA00004882"/>
    </source>
</evidence>
<keyword evidence="10 12" id="KW-0560">Oxidoreductase</keyword>
<feature type="binding site" evidence="14">
    <location>
        <position position="222"/>
    </location>
    <ligand>
        <name>substrate</name>
    </ligand>
</feature>
<evidence type="ECO:0000256" key="15">
    <source>
        <dbReference type="PIRSR" id="PIRSR006769-3"/>
    </source>
</evidence>
<dbReference type="Gene3D" id="3.40.430.10">
    <property type="entry name" value="Dihydrofolate Reductase, subunit A"/>
    <property type="match status" value="1"/>
</dbReference>
<dbReference type="SUPFAM" id="SSF53597">
    <property type="entry name" value="Dihydrofolate reductase-like"/>
    <property type="match status" value="1"/>
</dbReference>
<reference evidence="17 18" key="1">
    <citation type="submission" date="2018-03" db="EMBL/GenBank/DDBJ databases">
        <title>Genomic Encyclopedia of Type Strains, Phase III (KMG-III): the genomes of soil and plant-associated and newly described type strains.</title>
        <authorList>
            <person name="Whitman W."/>
        </authorList>
    </citation>
    <scope>NUCLEOTIDE SEQUENCE [LARGE SCALE GENOMIC DNA]</scope>
    <source>
        <strain evidence="17 18">CGMCC 1.9313</strain>
    </source>
</reference>
<dbReference type="InterPro" id="IPR024072">
    <property type="entry name" value="DHFR-like_dom_sf"/>
</dbReference>
<feature type="binding site" evidence="14">
    <location>
        <position position="211"/>
    </location>
    <ligand>
        <name>NADP(+)</name>
        <dbReference type="ChEBI" id="CHEBI:58349"/>
    </ligand>
</feature>